<feature type="region of interest" description="Disordered" evidence="1">
    <location>
        <begin position="110"/>
        <end position="150"/>
    </location>
</feature>
<reference evidence="2 3" key="1">
    <citation type="submission" date="2015-02" db="EMBL/GenBank/DDBJ databases">
        <authorList>
            <person name="Gomez-Escribano P.J."/>
        </authorList>
    </citation>
    <scope>NUCLEOTIDE SEQUENCE [LARGE SCALE GENOMIC DNA]</scope>
    <source>
        <strain evidence="3">C34 (DSM 42122 / NRRL B-24963)</strain>
    </source>
</reference>
<sequence length="150" mass="15554">MGIRTLHRTAPPRTGAEGPARVSLPSVPVVAPDASTARVPETFAPALRRAAAGLRRRLVHRRPPAAGPGGTSAWRLWAELARGYLALALTLLPRHRPAHTFTVFVATAGTTGTADTPGTADMPGTVSARRGSAADRRRPGRPGPGPDAAP</sequence>
<dbReference type="Proteomes" id="UP000035016">
    <property type="component" value="Chromosome Chromosome"/>
</dbReference>
<protein>
    <submittedName>
        <fullName evidence="2">Uncharacterized protein</fullName>
    </submittedName>
</protein>
<evidence type="ECO:0000313" key="3">
    <source>
        <dbReference type="Proteomes" id="UP000035016"/>
    </source>
</evidence>
<proteinExistence type="predicted"/>
<organism evidence="2 3">
    <name type="scientific">Streptomyces leeuwenhoekii</name>
    <dbReference type="NCBI Taxonomy" id="1437453"/>
    <lineage>
        <taxon>Bacteria</taxon>
        <taxon>Bacillati</taxon>
        <taxon>Actinomycetota</taxon>
        <taxon>Actinomycetes</taxon>
        <taxon>Kitasatosporales</taxon>
        <taxon>Streptomycetaceae</taxon>
        <taxon>Streptomyces</taxon>
    </lineage>
</organism>
<feature type="region of interest" description="Disordered" evidence="1">
    <location>
        <begin position="1"/>
        <end position="21"/>
    </location>
</feature>
<evidence type="ECO:0000313" key="2">
    <source>
        <dbReference type="EMBL" id="CQR64594.1"/>
    </source>
</evidence>
<dbReference type="EMBL" id="LN831790">
    <property type="protein sequence ID" value="CQR64594.1"/>
    <property type="molecule type" value="Genomic_DNA"/>
</dbReference>
<dbReference type="KEGG" id="sle:sle_51360"/>
<evidence type="ECO:0000256" key="1">
    <source>
        <dbReference type="SAM" id="MobiDB-lite"/>
    </source>
</evidence>
<dbReference type="RefSeq" id="WP_063833367.1">
    <property type="nucleotide sequence ID" value="NZ_AZSD01000467.1"/>
</dbReference>
<feature type="compositionally biased region" description="Low complexity" evidence="1">
    <location>
        <begin position="110"/>
        <end position="131"/>
    </location>
</feature>
<accession>A0A0F7VVR8</accession>
<feature type="compositionally biased region" description="Pro residues" evidence="1">
    <location>
        <begin position="141"/>
        <end position="150"/>
    </location>
</feature>
<dbReference type="AlphaFoldDB" id="A0A0F7VVR8"/>
<gene>
    <name evidence="2" type="primary">sle_51360</name>
</gene>
<name>A0A0F7VVR8_STRLW</name>